<dbReference type="Gene3D" id="1.20.1300.10">
    <property type="entry name" value="Fumarate reductase/succinate dehydrogenase, transmembrane subunit"/>
    <property type="match status" value="1"/>
</dbReference>
<dbReference type="WBParaSite" id="SBAD_0001050601-mRNA-1">
    <property type="protein sequence ID" value="SBAD_0001050601-mRNA-1"/>
    <property type="gene ID" value="SBAD_0001050601"/>
</dbReference>
<keyword evidence="2" id="KW-1185">Reference proteome</keyword>
<dbReference type="OrthoDB" id="431817at2759"/>
<protein>
    <submittedName>
        <fullName evidence="3">Succinate dehydrogenase [ubiquinone] cytochrome b small subunit</fullName>
    </submittedName>
</protein>
<evidence type="ECO:0000313" key="2">
    <source>
        <dbReference type="Proteomes" id="UP000270296"/>
    </source>
</evidence>
<dbReference type="AlphaFoldDB" id="A0A183J2P5"/>
<dbReference type="InterPro" id="IPR034804">
    <property type="entry name" value="SQR/QFR_C/D"/>
</dbReference>
<reference evidence="3" key="1">
    <citation type="submission" date="2016-06" db="UniProtKB">
        <authorList>
            <consortium name="WormBaseParasite"/>
        </authorList>
    </citation>
    <scope>IDENTIFICATION</scope>
</reference>
<evidence type="ECO:0000313" key="3">
    <source>
        <dbReference type="WBParaSite" id="SBAD_0001050601-mRNA-1"/>
    </source>
</evidence>
<dbReference type="Proteomes" id="UP000270296">
    <property type="component" value="Unassembled WGS sequence"/>
</dbReference>
<reference evidence="1 2" key="2">
    <citation type="submission" date="2018-11" db="EMBL/GenBank/DDBJ databases">
        <authorList>
            <consortium name="Pathogen Informatics"/>
        </authorList>
    </citation>
    <scope>NUCLEOTIDE SEQUENCE [LARGE SCALE GENOMIC DNA]</scope>
</reference>
<name>A0A183J2P5_9BILA</name>
<accession>A0A183J2P5</accession>
<dbReference type="Pfam" id="PF05328">
    <property type="entry name" value="CybS"/>
    <property type="match status" value="1"/>
</dbReference>
<gene>
    <name evidence="1" type="ORF">SBAD_LOCUS10143</name>
</gene>
<proteinExistence type="predicted"/>
<organism evidence="3">
    <name type="scientific">Soboliphyme baturini</name>
    <dbReference type="NCBI Taxonomy" id="241478"/>
    <lineage>
        <taxon>Eukaryota</taxon>
        <taxon>Metazoa</taxon>
        <taxon>Ecdysozoa</taxon>
        <taxon>Nematoda</taxon>
        <taxon>Enoplea</taxon>
        <taxon>Dorylaimia</taxon>
        <taxon>Dioctophymatida</taxon>
        <taxon>Dioctophymatoidea</taxon>
        <taxon>Soboliphymatidae</taxon>
        <taxon>Soboliphyme</taxon>
    </lineage>
</organism>
<evidence type="ECO:0000313" key="1">
    <source>
        <dbReference type="EMBL" id="VDP29346.1"/>
    </source>
</evidence>
<dbReference type="EMBL" id="UZAM01013672">
    <property type="protein sequence ID" value="VDP29346.1"/>
    <property type="molecule type" value="Genomic_DNA"/>
</dbReference>
<sequence length="97" mass="10693">MLAFMQLRQFYRTGGTFYRAANKMVVSSKAVTPFIASRACVASTAAAEELPHSHAKTFLVERILAAGMVPLFATSLFVHNVYVDYTLACAVALHVHW</sequence>
<dbReference type="GO" id="GO:0016020">
    <property type="term" value="C:membrane"/>
    <property type="evidence" value="ECO:0007669"/>
    <property type="project" value="InterPro"/>
</dbReference>